<evidence type="ECO:0000259" key="8">
    <source>
        <dbReference type="Pfam" id="PF01593"/>
    </source>
</evidence>
<dbReference type="InterPro" id="IPR002937">
    <property type="entry name" value="Amino_oxidase"/>
</dbReference>
<comment type="similarity">
    <text evidence="6">Belongs to the flavin monoamine oxidase family.</text>
</comment>
<comment type="cofactor">
    <cofactor evidence="1 6">
        <name>FAD</name>
        <dbReference type="ChEBI" id="CHEBI:57692"/>
    </cofactor>
</comment>
<evidence type="ECO:0000256" key="5">
    <source>
        <dbReference type="PIRSR" id="PIRSR601613-1"/>
    </source>
</evidence>
<dbReference type="SUPFAM" id="SSF54373">
    <property type="entry name" value="FAD-linked reductases, C-terminal domain"/>
    <property type="match status" value="1"/>
</dbReference>
<reference evidence="9" key="3">
    <citation type="submission" date="2025-08" db="UniProtKB">
        <authorList>
            <consortium name="Ensembl"/>
        </authorList>
    </citation>
    <scope>IDENTIFICATION</scope>
    <source>
        <strain evidence="9">JP 163 A</strain>
    </source>
</reference>
<protein>
    <recommendedName>
        <fullName evidence="6">Amine oxidase</fullName>
        <ecNumber evidence="6">1.4.3.-</ecNumber>
    </recommendedName>
</protein>
<dbReference type="InterPro" id="IPR050281">
    <property type="entry name" value="Flavin_monoamine_oxidase"/>
</dbReference>
<evidence type="ECO:0000256" key="2">
    <source>
        <dbReference type="ARBA" id="ARBA00022630"/>
    </source>
</evidence>
<reference evidence="10" key="1">
    <citation type="submission" date="2012-01" db="EMBL/GenBank/DDBJ databases">
        <authorList>
            <person name="Walter R."/>
            <person name="Schartl M."/>
            <person name="Warren W."/>
        </authorList>
    </citation>
    <scope>NUCLEOTIDE SEQUENCE [LARGE SCALE GENOMIC DNA]</scope>
    <source>
        <strain evidence="10">JP 163 A</strain>
    </source>
</reference>
<evidence type="ECO:0000313" key="10">
    <source>
        <dbReference type="Proteomes" id="UP000002852"/>
    </source>
</evidence>
<name>A0A3B5RDZ7_XIPMA</name>
<dbReference type="SUPFAM" id="SSF51905">
    <property type="entry name" value="FAD/NAD(P)-binding domain"/>
    <property type="match status" value="1"/>
</dbReference>
<dbReference type="InterPro" id="IPR001613">
    <property type="entry name" value="Flavin_amine_oxidase"/>
</dbReference>
<dbReference type="Proteomes" id="UP000002852">
    <property type="component" value="Unassembled WGS sequence"/>
</dbReference>
<accession>A0A3B5RDZ7</accession>
<proteinExistence type="inferred from homology"/>
<feature type="chain" id="PRO_5017411092" description="Amine oxidase" evidence="7">
    <location>
        <begin position="27"/>
        <end position="534"/>
    </location>
</feature>
<dbReference type="Gene3D" id="3.90.660.10">
    <property type="match status" value="1"/>
</dbReference>
<evidence type="ECO:0000256" key="1">
    <source>
        <dbReference type="ARBA" id="ARBA00001974"/>
    </source>
</evidence>
<dbReference type="GeneTree" id="ENSGT00940000160928"/>
<evidence type="ECO:0000256" key="3">
    <source>
        <dbReference type="ARBA" id="ARBA00022827"/>
    </source>
</evidence>
<dbReference type="Gene3D" id="1.10.405.10">
    <property type="entry name" value="Guanine Nucleotide Dissociation Inhibitor, domain 1"/>
    <property type="match status" value="1"/>
</dbReference>
<dbReference type="FunFam" id="3.50.50.60:FF:000450">
    <property type="entry name" value="Amine oxidase"/>
    <property type="match status" value="1"/>
</dbReference>
<feature type="binding site" evidence="5">
    <location>
        <begin position="92"/>
        <end position="93"/>
    </location>
    <ligand>
        <name>FAD</name>
        <dbReference type="ChEBI" id="CHEBI:57692"/>
    </ligand>
</feature>
<dbReference type="Gene3D" id="3.50.50.60">
    <property type="entry name" value="FAD/NAD(P)-binding domain"/>
    <property type="match status" value="1"/>
</dbReference>
<dbReference type="InParanoid" id="A0A3B5RDZ7"/>
<evidence type="ECO:0000256" key="6">
    <source>
        <dbReference type="RuleBase" id="RU362067"/>
    </source>
</evidence>
<dbReference type="Pfam" id="PF01593">
    <property type="entry name" value="Amino_oxidase"/>
    <property type="match status" value="1"/>
</dbReference>
<evidence type="ECO:0000256" key="4">
    <source>
        <dbReference type="ARBA" id="ARBA00023002"/>
    </source>
</evidence>
<dbReference type="PANTHER" id="PTHR10742">
    <property type="entry name" value="FLAVIN MONOAMINE OXIDASE"/>
    <property type="match status" value="1"/>
</dbReference>
<keyword evidence="10" id="KW-1185">Reference proteome</keyword>
<dbReference type="OMA" id="YSTRQFL"/>
<dbReference type="PANTHER" id="PTHR10742:SF342">
    <property type="entry name" value="AMINE OXIDASE"/>
    <property type="match status" value="1"/>
</dbReference>
<feature type="binding site" evidence="5">
    <location>
        <begin position="116"/>
        <end position="119"/>
    </location>
    <ligand>
        <name>FAD</name>
        <dbReference type="ChEBI" id="CHEBI:57692"/>
    </ligand>
</feature>
<evidence type="ECO:0000313" key="9">
    <source>
        <dbReference type="Ensembl" id="ENSXMAP00000041330.1"/>
    </source>
</evidence>
<reference evidence="9" key="4">
    <citation type="submission" date="2025-09" db="UniProtKB">
        <authorList>
            <consortium name="Ensembl"/>
        </authorList>
    </citation>
    <scope>IDENTIFICATION</scope>
    <source>
        <strain evidence="9">JP 163 A</strain>
    </source>
</reference>
<feature type="binding site" evidence="5">
    <location>
        <position position="119"/>
    </location>
    <ligand>
        <name>substrate</name>
    </ligand>
</feature>
<feature type="binding site" evidence="5">
    <location>
        <position position="496"/>
    </location>
    <ligand>
        <name>FAD</name>
        <dbReference type="ChEBI" id="CHEBI:57692"/>
    </ligand>
</feature>
<keyword evidence="4 6" id="KW-0560">Oxidoreductase</keyword>
<feature type="binding site" evidence="5">
    <location>
        <position position="297"/>
    </location>
    <ligand>
        <name>FAD</name>
        <dbReference type="ChEBI" id="CHEBI:57692"/>
    </ligand>
</feature>
<dbReference type="Ensembl" id="ENSXMAT00000037118.1">
    <property type="protein sequence ID" value="ENSXMAP00000041330.1"/>
    <property type="gene ID" value="ENSXMAG00000011276.2"/>
</dbReference>
<dbReference type="InterPro" id="IPR036188">
    <property type="entry name" value="FAD/NAD-bd_sf"/>
</dbReference>
<keyword evidence="7" id="KW-0732">Signal</keyword>
<dbReference type="GO" id="GO:0001716">
    <property type="term" value="F:L-amino-acid oxidase activity"/>
    <property type="evidence" value="ECO:0007669"/>
    <property type="project" value="TreeGrafter"/>
</dbReference>
<feature type="domain" description="Amine oxidase" evidence="8">
    <location>
        <begin position="72"/>
        <end position="517"/>
    </location>
</feature>
<keyword evidence="2 6" id="KW-0285">Flavoprotein</keyword>
<reference evidence="10" key="2">
    <citation type="journal article" date="2013" name="Nat. Genet.">
        <title>The genome of the platyfish, Xiphophorus maculatus, provides insights into evolutionary adaptation and several complex traits.</title>
        <authorList>
            <person name="Schartl M."/>
            <person name="Walter R.B."/>
            <person name="Shen Y."/>
            <person name="Garcia T."/>
            <person name="Catchen J."/>
            <person name="Amores A."/>
            <person name="Braasch I."/>
            <person name="Chalopin D."/>
            <person name="Volff J.N."/>
            <person name="Lesch K.P."/>
            <person name="Bisazza A."/>
            <person name="Minx P."/>
            <person name="Hillier L."/>
            <person name="Wilson R.K."/>
            <person name="Fuerstenberg S."/>
            <person name="Boore J."/>
            <person name="Searle S."/>
            <person name="Postlethwait J.H."/>
            <person name="Warren W.C."/>
        </authorList>
    </citation>
    <scope>NUCLEOTIDE SEQUENCE [LARGE SCALE GENOMIC DNA]</scope>
    <source>
        <strain evidence="10">JP 163 A</strain>
    </source>
</reference>
<evidence type="ECO:0000256" key="7">
    <source>
        <dbReference type="SAM" id="SignalP"/>
    </source>
</evidence>
<dbReference type="AlphaFoldDB" id="A0A3B5RDZ7"/>
<dbReference type="GO" id="GO:0009063">
    <property type="term" value="P:amino acid catabolic process"/>
    <property type="evidence" value="ECO:0007669"/>
    <property type="project" value="TreeGrafter"/>
</dbReference>
<dbReference type="STRING" id="8083.ENSXMAP00000041330"/>
<dbReference type="FunFam" id="3.50.50.60:FF:000242">
    <property type="entry name" value="Amine oxidase"/>
    <property type="match status" value="1"/>
</dbReference>
<dbReference type="PRINTS" id="PR00757">
    <property type="entry name" value="AMINEOXDASEF"/>
</dbReference>
<dbReference type="EC" id="1.4.3.-" evidence="6"/>
<feature type="signal peptide" evidence="7">
    <location>
        <begin position="1"/>
        <end position="26"/>
    </location>
</feature>
<keyword evidence="3 6" id="KW-0274">FAD</keyword>
<sequence length="534" mass="59980">MFFIFVPPVALGLLLLLLLSLNRSHSSSPESLARILADCLNDADYKALENIMEKGLPKITEPHRVVIVGAGMAGLTAAKLLQDAGHEVTILEASERVGGRVLTHRNEEEGWYVEYGAMRIPSSHHILLKIIHQLNLTVNTFNMTDDNTYYLVNGNRHKTSEVMKNPSILNYDLPANETNKNASELLQEALLENTQKTFVQILFVYGWNPEALKKFDHYSVKEYLREETNLSLEAIRMMGDILNENSIMANALTEMVYLMNDVNDSVVYSEVTGGTDLIPKALYKTLKKDTVKVNSTVKKIYQFEKKDRVVVSYQSDQTDGLSNITADAVLVTTTAKAALFIDYDLPLSASKMKALRSIHYGGSTKVVLTFSEKFWEKEGIYGGKSVTDRPSRFIYYPSHSFPRNDKIGVLLASYTWAEDSNLLLSLSDEDLKELVLNDLALIHSDQVKSLCTGILVKKWSLDPHSHGAFALFTPYEHLEYNAELQKNEGRIYFAGEHTGFPHAWIETAIKSAIRAANHTNTDAKKHLNSARDEL</sequence>
<organism evidence="9 10">
    <name type="scientific">Xiphophorus maculatus</name>
    <name type="common">Southern platyfish</name>
    <name type="synonym">Platypoecilus maculatus</name>
    <dbReference type="NCBI Taxonomy" id="8083"/>
    <lineage>
        <taxon>Eukaryota</taxon>
        <taxon>Metazoa</taxon>
        <taxon>Chordata</taxon>
        <taxon>Craniata</taxon>
        <taxon>Vertebrata</taxon>
        <taxon>Euteleostomi</taxon>
        <taxon>Actinopterygii</taxon>
        <taxon>Neopterygii</taxon>
        <taxon>Teleostei</taxon>
        <taxon>Neoteleostei</taxon>
        <taxon>Acanthomorphata</taxon>
        <taxon>Ovalentaria</taxon>
        <taxon>Atherinomorphae</taxon>
        <taxon>Cyprinodontiformes</taxon>
        <taxon>Poeciliidae</taxon>
        <taxon>Poeciliinae</taxon>
        <taxon>Xiphophorus</taxon>
    </lineage>
</organism>